<dbReference type="Proteomes" id="UP000823775">
    <property type="component" value="Unassembled WGS sequence"/>
</dbReference>
<evidence type="ECO:0000313" key="2">
    <source>
        <dbReference type="Proteomes" id="UP000823775"/>
    </source>
</evidence>
<sequence>MLQQKNNSCSGARVMEEVTTYHTFDDGSNGCQTEDRQLLGPSRSSLFSLRAAELSTDRQMSDGPSCQPSSVRQIKPMPLTEGEMCPPVDVHLGAPVVPSLEIAYSPPSLGIMLDGTSAPSPLPSFDLKILEAKIRDQFTSQGTPPDFDLLDDEDSNDSGIEYSKDISAQDVVSLSNSSSSNDFMPLAHLKKGARHFASLEHHHASVHSNFEITRQLLENECMCQYNEYLRTQITQNEEVVTTRHNDLDMT</sequence>
<comment type="caution">
    <text evidence="1">The sequence shown here is derived from an EMBL/GenBank/DDBJ whole genome shotgun (WGS) entry which is preliminary data.</text>
</comment>
<protein>
    <submittedName>
        <fullName evidence="1">Uncharacterized protein</fullName>
    </submittedName>
</protein>
<gene>
    <name evidence="1" type="ORF">HAX54_042722</name>
</gene>
<dbReference type="EMBL" id="JACEIK010000631">
    <property type="protein sequence ID" value="MCD7460038.1"/>
    <property type="molecule type" value="Genomic_DNA"/>
</dbReference>
<evidence type="ECO:0000313" key="1">
    <source>
        <dbReference type="EMBL" id="MCD7460038.1"/>
    </source>
</evidence>
<name>A0ABS8SMN6_DATST</name>
<reference evidence="1 2" key="1">
    <citation type="journal article" date="2021" name="BMC Genomics">
        <title>Datura genome reveals duplications of psychoactive alkaloid biosynthetic genes and high mutation rate following tissue culture.</title>
        <authorList>
            <person name="Rajewski A."/>
            <person name="Carter-House D."/>
            <person name="Stajich J."/>
            <person name="Litt A."/>
        </authorList>
    </citation>
    <scope>NUCLEOTIDE SEQUENCE [LARGE SCALE GENOMIC DNA]</scope>
    <source>
        <strain evidence="1">AR-01</strain>
    </source>
</reference>
<organism evidence="1 2">
    <name type="scientific">Datura stramonium</name>
    <name type="common">Jimsonweed</name>
    <name type="synonym">Common thornapple</name>
    <dbReference type="NCBI Taxonomy" id="4076"/>
    <lineage>
        <taxon>Eukaryota</taxon>
        <taxon>Viridiplantae</taxon>
        <taxon>Streptophyta</taxon>
        <taxon>Embryophyta</taxon>
        <taxon>Tracheophyta</taxon>
        <taxon>Spermatophyta</taxon>
        <taxon>Magnoliopsida</taxon>
        <taxon>eudicotyledons</taxon>
        <taxon>Gunneridae</taxon>
        <taxon>Pentapetalae</taxon>
        <taxon>asterids</taxon>
        <taxon>lamiids</taxon>
        <taxon>Solanales</taxon>
        <taxon>Solanaceae</taxon>
        <taxon>Solanoideae</taxon>
        <taxon>Datureae</taxon>
        <taxon>Datura</taxon>
    </lineage>
</organism>
<proteinExistence type="predicted"/>
<keyword evidence="2" id="KW-1185">Reference proteome</keyword>
<accession>A0ABS8SMN6</accession>